<name>A0A8S5MLT1_9CAUD</name>
<protein>
    <submittedName>
        <fullName evidence="1">Uncharacterized protein</fullName>
    </submittedName>
</protein>
<sequence>MKQNFIKTTDTSTAEKLSSLGFQKIDVTNGIYTFLNSGKIQFSNDDIDKRKIQYSNMLSI</sequence>
<reference evidence="1" key="1">
    <citation type="journal article" date="2021" name="Proc. Natl. Acad. Sci. U.S.A.">
        <title>A Catalog of Tens of Thousands of Viruses from Human Metagenomes Reveals Hidden Associations with Chronic Diseases.</title>
        <authorList>
            <person name="Tisza M.J."/>
            <person name="Buck C.B."/>
        </authorList>
    </citation>
    <scope>NUCLEOTIDE SEQUENCE</scope>
    <source>
        <strain evidence="1">CtXZx16</strain>
    </source>
</reference>
<accession>A0A8S5MLT1</accession>
<proteinExistence type="predicted"/>
<organism evidence="1">
    <name type="scientific">Siphoviridae sp. ctXZx16</name>
    <dbReference type="NCBI Taxonomy" id="2826371"/>
    <lineage>
        <taxon>Viruses</taxon>
        <taxon>Duplodnaviria</taxon>
        <taxon>Heunggongvirae</taxon>
        <taxon>Uroviricota</taxon>
        <taxon>Caudoviricetes</taxon>
    </lineage>
</organism>
<dbReference type="EMBL" id="BK014925">
    <property type="protein sequence ID" value="DAD82899.1"/>
    <property type="molecule type" value="Genomic_DNA"/>
</dbReference>
<evidence type="ECO:0000313" key="1">
    <source>
        <dbReference type="EMBL" id="DAD82899.1"/>
    </source>
</evidence>